<feature type="region of interest" description="Disordered" evidence="1">
    <location>
        <begin position="1"/>
        <end position="27"/>
    </location>
</feature>
<evidence type="ECO:0000313" key="4">
    <source>
        <dbReference type="EMBL" id="QDV45460.1"/>
    </source>
</evidence>
<keyword evidence="2" id="KW-0472">Membrane</keyword>
<evidence type="ECO:0000313" key="5">
    <source>
        <dbReference type="Proteomes" id="UP000319004"/>
    </source>
</evidence>
<dbReference type="InterPro" id="IPR018391">
    <property type="entry name" value="PQQ_b-propeller_rpt"/>
</dbReference>
<evidence type="ECO:0000256" key="1">
    <source>
        <dbReference type="SAM" id="MobiDB-lite"/>
    </source>
</evidence>
<keyword evidence="2" id="KW-0812">Transmembrane</keyword>
<feature type="region of interest" description="Disordered" evidence="1">
    <location>
        <begin position="135"/>
        <end position="173"/>
    </location>
</feature>
<dbReference type="RefSeq" id="WP_145389612.1">
    <property type="nucleotide sequence ID" value="NZ_CP037423.1"/>
</dbReference>
<feature type="compositionally biased region" description="Polar residues" evidence="1">
    <location>
        <begin position="1"/>
        <end position="10"/>
    </location>
</feature>
<proteinExistence type="predicted"/>
<feature type="domain" description="Pyrrolo-quinoline quinone repeat" evidence="3">
    <location>
        <begin position="196"/>
        <end position="290"/>
    </location>
</feature>
<protein>
    <submittedName>
        <fullName evidence="4">Outer membrane biogenesis protein BamB</fullName>
    </submittedName>
</protein>
<dbReference type="SUPFAM" id="SSF50998">
    <property type="entry name" value="Quinoprotein alcohol dehydrogenase-like"/>
    <property type="match status" value="1"/>
</dbReference>
<feature type="transmembrane region" description="Helical" evidence="2">
    <location>
        <begin position="92"/>
        <end position="110"/>
    </location>
</feature>
<feature type="compositionally biased region" description="Basic and acidic residues" evidence="1">
    <location>
        <begin position="11"/>
        <end position="23"/>
    </location>
</feature>
<dbReference type="Proteomes" id="UP000319004">
    <property type="component" value="Chromosome"/>
</dbReference>
<feature type="compositionally biased region" description="Low complexity" evidence="1">
    <location>
        <begin position="155"/>
        <end position="168"/>
    </location>
</feature>
<feature type="transmembrane region" description="Helical" evidence="2">
    <location>
        <begin position="34"/>
        <end position="55"/>
    </location>
</feature>
<evidence type="ECO:0000256" key="2">
    <source>
        <dbReference type="SAM" id="Phobius"/>
    </source>
</evidence>
<dbReference type="InterPro" id="IPR002372">
    <property type="entry name" value="PQQ_rpt_dom"/>
</dbReference>
<gene>
    <name evidence="4" type="ORF">Enr13x_53390</name>
</gene>
<feature type="domain" description="Pyrrolo-quinoline quinone repeat" evidence="3">
    <location>
        <begin position="338"/>
        <end position="440"/>
    </location>
</feature>
<dbReference type="OrthoDB" id="7051554at2"/>
<dbReference type="PANTHER" id="PTHR34512:SF30">
    <property type="entry name" value="OUTER MEMBRANE PROTEIN ASSEMBLY FACTOR BAMB"/>
    <property type="match status" value="1"/>
</dbReference>
<keyword evidence="5" id="KW-1185">Reference proteome</keyword>
<dbReference type="Pfam" id="PF13360">
    <property type="entry name" value="PQQ_2"/>
    <property type="match status" value="2"/>
</dbReference>
<dbReference type="SMART" id="SM00564">
    <property type="entry name" value="PQQ"/>
    <property type="match status" value="3"/>
</dbReference>
<accession>A0A518HX75</accession>
<dbReference type="Gene3D" id="2.130.10.10">
    <property type="entry name" value="YVTN repeat-like/Quinoprotein amine dehydrogenase"/>
    <property type="match status" value="1"/>
</dbReference>
<name>A0A518HX75_9BACT</name>
<dbReference type="EMBL" id="CP037423">
    <property type="protein sequence ID" value="QDV45460.1"/>
    <property type="molecule type" value="Genomic_DNA"/>
</dbReference>
<keyword evidence="2" id="KW-1133">Transmembrane helix</keyword>
<dbReference type="InterPro" id="IPR011047">
    <property type="entry name" value="Quinoprotein_ADH-like_sf"/>
</dbReference>
<dbReference type="KEGG" id="snep:Enr13x_53390"/>
<reference evidence="4 5" key="1">
    <citation type="submission" date="2019-03" db="EMBL/GenBank/DDBJ databases">
        <title>Deep-cultivation of Planctomycetes and their phenomic and genomic characterization uncovers novel biology.</title>
        <authorList>
            <person name="Wiegand S."/>
            <person name="Jogler M."/>
            <person name="Boedeker C."/>
            <person name="Pinto D."/>
            <person name="Vollmers J."/>
            <person name="Rivas-Marin E."/>
            <person name="Kohn T."/>
            <person name="Peeters S.H."/>
            <person name="Heuer A."/>
            <person name="Rast P."/>
            <person name="Oberbeckmann S."/>
            <person name="Bunk B."/>
            <person name="Jeske O."/>
            <person name="Meyerdierks A."/>
            <person name="Storesund J.E."/>
            <person name="Kallscheuer N."/>
            <person name="Luecker S."/>
            <person name="Lage O.M."/>
            <person name="Pohl T."/>
            <person name="Merkel B.J."/>
            <person name="Hornburger P."/>
            <person name="Mueller R.-W."/>
            <person name="Bruemmer F."/>
            <person name="Labrenz M."/>
            <person name="Spormann A.M."/>
            <person name="Op den Camp H."/>
            <person name="Overmann J."/>
            <person name="Amann R."/>
            <person name="Jetten M.S.M."/>
            <person name="Mascher T."/>
            <person name="Medema M.H."/>
            <person name="Devos D.P."/>
            <person name="Kaster A.-K."/>
            <person name="Ovreas L."/>
            <person name="Rohde M."/>
            <person name="Galperin M.Y."/>
            <person name="Jogler C."/>
        </authorList>
    </citation>
    <scope>NUCLEOTIDE SEQUENCE [LARGE SCALE GENOMIC DNA]</scope>
    <source>
        <strain evidence="4 5">Enr13</strain>
    </source>
</reference>
<dbReference type="AlphaFoldDB" id="A0A518HX75"/>
<organism evidence="4 5">
    <name type="scientific">Stieleria neptunia</name>
    <dbReference type="NCBI Taxonomy" id="2527979"/>
    <lineage>
        <taxon>Bacteria</taxon>
        <taxon>Pseudomonadati</taxon>
        <taxon>Planctomycetota</taxon>
        <taxon>Planctomycetia</taxon>
        <taxon>Pirellulales</taxon>
        <taxon>Pirellulaceae</taxon>
        <taxon>Stieleria</taxon>
    </lineage>
</organism>
<dbReference type="InterPro" id="IPR015943">
    <property type="entry name" value="WD40/YVTN_repeat-like_dom_sf"/>
</dbReference>
<dbReference type="PANTHER" id="PTHR34512">
    <property type="entry name" value="CELL SURFACE PROTEIN"/>
    <property type="match status" value="1"/>
</dbReference>
<evidence type="ECO:0000259" key="3">
    <source>
        <dbReference type="Pfam" id="PF13360"/>
    </source>
</evidence>
<sequence>MAESIQQAPNENRDDSSTDRDPSVDGAATGKPKLVNAAIAFALAVLITAVAQYFAPSFDHQNANLIGLACLSIASLYVLYRFHRLESWSGHRWRVPTVTVAAVALFWTAFQFDGFSGEMLPLFRWRFAGETPRELKSVPPGALDTGETEGQDLASETATETPTPAVTSHQFLGPNRNGVYPERRFTTPTSLSQVDVLWDQGIGEGWSSFAVAGEHAITLEQRDDQECLTCYRLSDGELVWMQQHAGRHENQFGGIGPRSTPTIQGDRVYATTATGFLWCVDRSTGAVHWTRNLLELAGWSGQDAFEVAAPWGYACSPLLVDGLCVTSLGGPGVDQPVRSLVALDAESGDVVWQAGDDQLSYASPIVATLDGERQIVSVNEKTVSGHQIHDGTVLWTFPWPGSTNTGANCSSAVPVKENRLLVGKGYSGGSVLVSVTKEGSGWTTSDVWRSSRVLKTKFNHTCVAGDVGYGIGNGSLQAVNLDDATTYWTQPRRRRAGQGQAVLVGDVLVVQDETGDVVFVEASVDDYHELFRMPALDSKTWNIPTVAGRHVLVRNDRQAICFQLPQK</sequence>
<feature type="transmembrane region" description="Helical" evidence="2">
    <location>
        <begin position="61"/>
        <end position="80"/>
    </location>
</feature>